<proteinExistence type="predicted"/>
<dbReference type="GO" id="GO:0008270">
    <property type="term" value="F:zinc ion binding"/>
    <property type="evidence" value="ECO:0007669"/>
    <property type="project" value="InterPro"/>
</dbReference>
<evidence type="ECO:0000313" key="4">
    <source>
        <dbReference type="EMBL" id="AEE96570.1"/>
    </source>
</evidence>
<dbReference type="PIRSF" id="PIRSF001359">
    <property type="entry name" value="F_bP_aldolase_II"/>
    <property type="match status" value="1"/>
</dbReference>
<evidence type="ECO:0000256" key="3">
    <source>
        <dbReference type="PIRSR" id="PIRSR001359-3"/>
    </source>
</evidence>
<dbReference type="InterPro" id="IPR013785">
    <property type="entry name" value="Aldolase_TIM"/>
</dbReference>
<dbReference type="InterPro" id="IPR000771">
    <property type="entry name" value="FBA_II"/>
</dbReference>
<comment type="cofactor">
    <cofactor evidence="3">
        <name>Zn(2+)</name>
        <dbReference type="ChEBI" id="CHEBI:29105"/>
    </cofactor>
    <text evidence="3">Binds 2 Zn(2+) ions per subunit. One is catalytic and the other provides a structural contribution.</text>
</comment>
<dbReference type="AlphaFoldDB" id="F3ZXB3"/>
<dbReference type="CDD" id="cd00947">
    <property type="entry name" value="TBP_aldolase_IIB"/>
    <property type="match status" value="1"/>
</dbReference>
<reference evidence="5" key="1">
    <citation type="submission" date="2010-11" db="EMBL/GenBank/DDBJ databases">
        <title>The complete genome of Mahella australiensis DSM 15567.</title>
        <authorList>
            <consortium name="US DOE Joint Genome Institute (JGI-PGF)"/>
            <person name="Lucas S."/>
            <person name="Copeland A."/>
            <person name="Lapidus A."/>
            <person name="Bruce D."/>
            <person name="Goodwin L."/>
            <person name="Pitluck S."/>
            <person name="Kyrpides N."/>
            <person name="Mavromatis K."/>
            <person name="Pagani I."/>
            <person name="Ivanova N."/>
            <person name="Teshima H."/>
            <person name="Brettin T."/>
            <person name="Detter J.C."/>
            <person name="Han C."/>
            <person name="Tapia R."/>
            <person name="Land M."/>
            <person name="Hauser L."/>
            <person name="Markowitz V."/>
            <person name="Cheng J.-F."/>
            <person name="Hugenholtz P."/>
            <person name="Woyke T."/>
            <person name="Wu D."/>
            <person name="Spring S."/>
            <person name="Pukall R."/>
            <person name="Steenblock K."/>
            <person name="Schneider S."/>
            <person name="Klenk H.-P."/>
            <person name="Eisen J.A."/>
        </authorList>
    </citation>
    <scope>NUCLEOTIDE SEQUENCE [LARGE SCALE GENOMIC DNA]</scope>
    <source>
        <strain evidence="5">DSM 15567 / CIP 107919 / 50-1 BON</strain>
    </source>
</reference>
<feature type="binding site" evidence="3">
    <location>
        <position position="206"/>
    </location>
    <ligand>
        <name>Zn(2+)</name>
        <dbReference type="ChEBI" id="CHEBI:29105"/>
        <label>1</label>
        <note>catalytic</note>
    </ligand>
</feature>
<feature type="binding site" evidence="2">
    <location>
        <begin position="207"/>
        <end position="209"/>
    </location>
    <ligand>
        <name>dihydroxyacetone phosphate</name>
        <dbReference type="ChEBI" id="CHEBI:57642"/>
    </ligand>
</feature>
<evidence type="ECO:0000256" key="2">
    <source>
        <dbReference type="PIRSR" id="PIRSR001359-2"/>
    </source>
</evidence>
<feature type="active site" description="Proton donor" evidence="1">
    <location>
        <position position="82"/>
    </location>
</feature>
<dbReference type="STRING" id="697281.Mahau_1377"/>
<evidence type="ECO:0000256" key="1">
    <source>
        <dbReference type="PIRSR" id="PIRSR001359-1"/>
    </source>
</evidence>
<organism evidence="4 5">
    <name type="scientific">Mahella australiensis (strain DSM 15567 / CIP 107919 / 50-1 BON)</name>
    <dbReference type="NCBI Taxonomy" id="697281"/>
    <lineage>
        <taxon>Bacteria</taxon>
        <taxon>Bacillati</taxon>
        <taxon>Bacillota</taxon>
        <taxon>Clostridia</taxon>
        <taxon>Thermoanaerobacterales</taxon>
        <taxon>Thermoanaerobacterales Family IV. Incertae Sedis</taxon>
        <taxon>Mahella</taxon>
    </lineage>
</organism>
<keyword evidence="5" id="KW-1185">Reference proteome</keyword>
<evidence type="ECO:0000313" key="5">
    <source>
        <dbReference type="Proteomes" id="UP000008457"/>
    </source>
</evidence>
<keyword evidence="4" id="KW-0456">Lyase</keyword>
<dbReference type="PANTHER" id="PTHR30304:SF0">
    <property type="entry name" value="D-TAGATOSE-1,6-BISPHOSPHATE ALDOLASE SUBUNIT GATY-RELATED"/>
    <property type="match status" value="1"/>
</dbReference>
<dbReference type="Pfam" id="PF01116">
    <property type="entry name" value="F_bP_aldolase"/>
    <property type="match status" value="1"/>
</dbReference>
<name>F3ZXB3_MAHA5</name>
<dbReference type="InterPro" id="IPR050246">
    <property type="entry name" value="Class_II_FBP_aldolase"/>
</dbReference>
<feature type="binding site" evidence="3">
    <location>
        <position position="178"/>
    </location>
    <ligand>
        <name>Zn(2+)</name>
        <dbReference type="ChEBI" id="CHEBI:29105"/>
        <label>1</label>
        <note>catalytic</note>
    </ligand>
</feature>
<dbReference type="EMBL" id="CP002360">
    <property type="protein sequence ID" value="AEE96570.1"/>
    <property type="molecule type" value="Genomic_DNA"/>
</dbReference>
<accession>F3ZXB3</accession>
<dbReference type="Proteomes" id="UP000008457">
    <property type="component" value="Chromosome"/>
</dbReference>
<reference evidence="4 5" key="2">
    <citation type="journal article" date="2011" name="Stand. Genomic Sci.">
        <title>Complete genome sequence of Mahella australiensis type strain (50-1 BON).</title>
        <authorList>
            <person name="Sikorski J."/>
            <person name="Teshima H."/>
            <person name="Nolan M."/>
            <person name="Lucas S."/>
            <person name="Hammon N."/>
            <person name="Deshpande S."/>
            <person name="Cheng J.F."/>
            <person name="Pitluck S."/>
            <person name="Liolios K."/>
            <person name="Pagani I."/>
            <person name="Ivanova N."/>
            <person name="Huntemann M."/>
            <person name="Mavromatis K."/>
            <person name="Ovchinikova G."/>
            <person name="Pati A."/>
            <person name="Tapia R."/>
            <person name="Han C."/>
            <person name="Goodwin L."/>
            <person name="Chen A."/>
            <person name="Palaniappan K."/>
            <person name="Land M."/>
            <person name="Hauser L."/>
            <person name="Ngatchou-Djao O.D."/>
            <person name="Rohde M."/>
            <person name="Pukall R."/>
            <person name="Spring S."/>
            <person name="Abt B."/>
            <person name="Goker M."/>
            <person name="Detter J.C."/>
            <person name="Woyke T."/>
            <person name="Bristow J."/>
            <person name="Markowitz V."/>
            <person name="Hugenholtz P."/>
            <person name="Eisen J.A."/>
            <person name="Kyrpides N.C."/>
            <person name="Klenk H.P."/>
            <person name="Lapidus A."/>
        </authorList>
    </citation>
    <scope>NUCLEOTIDE SEQUENCE [LARGE SCALE GENOMIC DNA]</scope>
    <source>
        <strain evidence="5">DSM 15567 / CIP 107919 / 50-1 BON</strain>
    </source>
</reference>
<dbReference type="GO" id="GO:0009025">
    <property type="term" value="F:tagatose-bisphosphate aldolase activity"/>
    <property type="evidence" value="ECO:0007669"/>
    <property type="project" value="UniProtKB-EC"/>
</dbReference>
<sequence length="280" mass="30363">MPLTTIMPILKKAQNEGYGVGAFNFINMETLEGIITAAESLNSPLIVGVPERLSSVLDINTLSDMALSRIERSSIPIALHLDHSKNFTNTMKAIRFGFSSVMFDGSALPFEENISQTRRIVEIAHAVGVSVEGEVGYVGRDIDAETLNPDLFTKVEQAVEFVGKTGVDALAISYGSVHGIYKGTPHLDFKRLDDIRHAVDVPLVLHGGSGLSDSDFMHSIELGISKINIFTDISEAGVAVCKDMSGNKLELALLMDEIRKKTVNVVEEKIKVFGSAGKAW</sequence>
<dbReference type="OrthoDB" id="9803995at2"/>
<dbReference type="Gene3D" id="3.20.20.70">
    <property type="entry name" value="Aldolase class I"/>
    <property type="match status" value="1"/>
</dbReference>
<dbReference type="NCBIfam" id="TIGR00167">
    <property type="entry name" value="cbbA"/>
    <property type="match status" value="1"/>
</dbReference>
<gene>
    <name evidence="4" type="ordered locus">Mahau_1377</name>
</gene>
<feature type="binding site" evidence="3">
    <location>
        <position position="104"/>
    </location>
    <ligand>
        <name>Zn(2+)</name>
        <dbReference type="ChEBI" id="CHEBI:29105"/>
        <label>2</label>
    </ligand>
</feature>
<dbReference type="EC" id="4.1.2.40" evidence="4"/>
<keyword evidence="3" id="KW-0862">Zinc</keyword>
<feature type="binding site" evidence="3">
    <location>
        <position position="134"/>
    </location>
    <ligand>
        <name>Zn(2+)</name>
        <dbReference type="ChEBI" id="CHEBI:29105"/>
        <label>2</label>
    </ligand>
</feature>
<dbReference type="HOGENOM" id="CLU_040088_0_1_9"/>
<protein>
    <submittedName>
        <fullName evidence="4">Ketose-bisphosphate aldolase</fullName>
        <ecNumber evidence="4">4.1.2.40</ecNumber>
    </submittedName>
</protein>
<feature type="binding site" evidence="2">
    <location>
        <begin position="228"/>
        <end position="231"/>
    </location>
    <ligand>
        <name>dihydroxyacetone phosphate</name>
        <dbReference type="ChEBI" id="CHEBI:57642"/>
    </ligand>
</feature>
<dbReference type="SUPFAM" id="SSF51569">
    <property type="entry name" value="Aldolase"/>
    <property type="match status" value="1"/>
</dbReference>
<dbReference type="RefSeq" id="WP_013781000.1">
    <property type="nucleotide sequence ID" value="NC_015520.1"/>
</dbReference>
<dbReference type="GO" id="GO:0005829">
    <property type="term" value="C:cytosol"/>
    <property type="evidence" value="ECO:0007669"/>
    <property type="project" value="TreeGrafter"/>
</dbReference>
<feature type="binding site" evidence="3">
    <location>
        <position position="83"/>
    </location>
    <ligand>
        <name>Zn(2+)</name>
        <dbReference type="ChEBI" id="CHEBI:29105"/>
        <label>1</label>
        <note>catalytic</note>
    </ligand>
</feature>
<dbReference type="GO" id="GO:0005975">
    <property type="term" value="P:carbohydrate metabolic process"/>
    <property type="evidence" value="ECO:0007669"/>
    <property type="project" value="InterPro"/>
</dbReference>
<dbReference type="PANTHER" id="PTHR30304">
    <property type="entry name" value="D-TAGATOSE-1,6-BISPHOSPHATE ALDOLASE"/>
    <property type="match status" value="1"/>
</dbReference>
<feature type="binding site" evidence="2">
    <location>
        <position position="179"/>
    </location>
    <ligand>
        <name>dihydroxyacetone phosphate</name>
        <dbReference type="ChEBI" id="CHEBI:57642"/>
    </ligand>
</feature>
<dbReference type="KEGG" id="mas:Mahau_1377"/>
<dbReference type="eggNOG" id="COG0191">
    <property type="taxonomic scope" value="Bacteria"/>
</dbReference>
<keyword evidence="3" id="KW-0479">Metal-binding</keyword>